<feature type="region of interest" description="Disordered" evidence="1">
    <location>
        <begin position="31"/>
        <end position="81"/>
    </location>
</feature>
<feature type="compositionally biased region" description="Polar residues" evidence="1">
    <location>
        <begin position="34"/>
        <end position="53"/>
    </location>
</feature>
<feature type="compositionally biased region" description="Low complexity" evidence="1">
    <location>
        <begin position="68"/>
        <end position="81"/>
    </location>
</feature>
<keyword evidence="3" id="KW-1185">Reference proteome</keyword>
<gene>
    <name evidence="2" type="ORF">EYF80_043552</name>
</gene>
<protein>
    <submittedName>
        <fullName evidence="2">Uncharacterized protein</fullName>
    </submittedName>
</protein>
<organism evidence="2 3">
    <name type="scientific">Liparis tanakae</name>
    <name type="common">Tanaka's snailfish</name>
    <dbReference type="NCBI Taxonomy" id="230148"/>
    <lineage>
        <taxon>Eukaryota</taxon>
        <taxon>Metazoa</taxon>
        <taxon>Chordata</taxon>
        <taxon>Craniata</taxon>
        <taxon>Vertebrata</taxon>
        <taxon>Euteleostomi</taxon>
        <taxon>Actinopterygii</taxon>
        <taxon>Neopterygii</taxon>
        <taxon>Teleostei</taxon>
        <taxon>Neoteleostei</taxon>
        <taxon>Acanthomorphata</taxon>
        <taxon>Eupercaria</taxon>
        <taxon>Perciformes</taxon>
        <taxon>Cottioidei</taxon>
        <taxon>Cottales</taxon>
        <taxon>Liparidae</taxon>
        <taxon>Liparis</taxon>
    </lineage>
</organism>
<dbReference type="EMBL" id="SRLO01000800">
    <property type="protein sequence ID" value="TNN46239.1"/>
    <property type="molecule type" value="Genomic_DNA"/>
</dbReference>
<dbReference type="AlphaFoldDB" id="A0A4Z2FYC2"/>
<evidence type="ECO:0000256" key="1">
    <source>
        <dbReference type="SAM" id="MobiDB-lite"/>
    </source>
</evidence>
<evidence type="ECO:0000313" key="2">
    <source>
        <dbReference type="EMBL" id="TNN46239.1"/>
    </source>
</evidence>
<feature type="region of interest" description="Disordered" evidence="1">
    <location>
        <begin position="170"/>
        <end position="194"/>
    </location>
</feature>
<reference evidence="2 3" key="1">
    <citation type="submission" date="2019-03" db="EMBL/GenBank/DDBJ databases">
        <title>First draft genome of Liparis tanakae, snailfish: a comprehensive survey of snailfish specific genes.</title>
        <authorList>
            <person name="Kim W."/>
            <person name="Song I."/>
            <person name="Jeong J.-H."/>
            <person name="Kim D."/>
            <person name="Kim S."/>
            <person name="Ryu S."/>
            <person name="Song J.Y."/>
            <person name="Lee S.K."/>
        </authorList>
    </citation>
    <scope>NUCLEOTIDE SEQUENCE [LARGE SCALE GENOMIC DNA]</scope>
    <source>
        <tissue evidence="2">Muscle</tissue>
    </source>
</reference>
<sequence length="194" mass="21037">MNVVFGQFIRSTNVPAHICKEILPRYKNPVFHSPSASSNTSTARSPLFSTETSGPPPERRLFSKYRKSSSSSTAAGRARTSTVRLSGLSTGILKNMGTTGGREHGGQTNPCWAPVELQATSSSRRNRLRLQGDVVLVVSVVDARVPEGSGQRVLFPVVVPVPVLVRPEPEHRDLVGDEEGNIEKNNKPPRQASI</sequence>
<dbReference type="Proteomes" id="UP000314294">
    <property type="component" value="Unassembled WGS sequence"/>
</dbReference>
<accession>A0A4Z2FYC2</accession>
<comment type="caution">
    <text evidence="2">The sequence shown here is derived from an EMBL/GenBank/DDBJ whole genome shotgun (WGS) entry which is preliminary data.</text>
</comment>
<evidence type="ECO:0000313" key="3">
    <source>
        <dbReference type="Proteomes" id="UP000314294"/>
    </source>
</evidence>
<name>A0A4Z2FYC2_9TELE</name>
<feature type="compositionally biased region" description="Basic and acidic residues" evidence="1">
    <location>
        <begin position="170"/>
        <end position="186"/>
    </location>
</feature>
<proteinExistence type="predicted"/>